<sequence length="297" mass="34333">MVQASKSWIAPFVKEITYEAAEMVDPLAMHWDSFRSCIYTPTEYARDRKDFCWTSGGREISYSKIYAYFSARSWEQQEIFRTDQDTIDLCASLPRFNNLRSIHLCFTDGIAPPFRWLSTRVVLDGQISFPSHLEKMATAMIVARENEVPIREFKISGFYPRIAAEEPLMWELMAEALANVEELQVIDSPTMVEYLAQIPLPRLRRFELASCWLSVTNLEAFVYAHADTLRYLHMDDIWFLREETTIEGIHLSVGTTKSILDSIIGIRTSGVLWELTMNRQAGGHYEIRETFGKARES</sequence>
<protein>
    <submittedName>
        <fullName evidence="1">Uncharacterized protein</fullName>
    </submittedName>
</protein>
<dbReference type="EMBL" id="JAAAPX010000310">
    <property type="protein sequence ID" value="KAF4225929.1"/>
    <property type="molecule type" value="Genomic_DNA"/>
</dbReference>
<organism evidence="1 2">
    <name type="scientific">Aspergillus fumigatiaffinis</name>
    <dbReference type="NCBI Taxonomy" id="340414"/>
    <lineage>
        <taxon>Eukaryota</taxon>
        <taxon>Fungi</taxon>
        <taxon>Dikarya</taxon>
        <taxon>Ascomycota</taxon>
        <taxon>Pezizomycotina</taxon>
        <taxon>Eurotiomycetes</taxon>
        <taxon>Eurotiomycetidae</taxon>
        <taxon>Eurotiales</taxon>
        <taxon>Aspergillaceae</taxon>
        <taxon>Aspergillus</taxon>
        <taxon>Aspergillus subgen. Fumigati</taxon>
    </lineage>
</organism>
<accession>A0A8H4M2I7</accession>
<reference evidence="1" key="1">
    <citation type="journal article" date="2020" name="bioRxiv">
        <title>Genomic and phenotypic heterogeneity of clinical isolates of the human pathogens Aspergillus fumigatus, Aspergillus lentulus and Aspergillus fumigatiaffinis.</title>
        <authorList>
            <person name="dos Santos R.A.C."/>
            <person name="Steenwyk J.L."/>
            <person name="Rivero-Menendez O."/>
            <person name="Mead M.E."/>
            <person name="Silva L.P."/>
            <person name="Bastos R.W."/>
            <person name="Alastruey-Izquierdo A."/>
            <person name="Goldman G.H."/>
            <person name="Rokas A."/>
        </authorList>
    </citation>
    <scope>NUCLEOTIDE SEQUENCE</scope>
    <source>
        <strain evidence="1">CNM-CM6805</strain>
    </source>
</reference>
<reference evidence="1" key="2">
    <citation type="submission" date="2020-04" db="EMBL/GenBank/DDBJ databases">
        <authorList>
            <person name="Santos R.A.C."/>
            <person name="Steenwyk J.L."/>
            <person name="Rivero-Menendez O."/>
            <person name="Mead M.E."/>
            <person name="Silva L.P."/>
            <person name="Bastos R.W."/>
            <person name="Alastruey-Izquierdo A."/>
            <person name="Goldman G.H."/>
            <person name="Rokas A."/>
        </authorList>
    </citation>
    <scope>NUCLEOTIDE SEQUENCE</scope>
    <source>
        <strain evidence="1">CNM-CM6805</strain>
    </source>
</reference>
<name>A0A8H4M2I7_9EURO</name>
<gene>
    <name evidence="1" type="ORF">CNMCM6805_005676</name>
</gene>
<keyword evidence="2" id="KW-1185">Reference proteome</keyword>
<evidence type="ECO:0000313" key="1">
    <source>
        <dbReference type="EMBL" id="KAF4225929.1"/>
    </source>
</evidence>
<evidence type="ECO:0000313" key="2">
    <source>
        <dbReference type="Proteomes" id="UP000653565"/>
    </source>
</evidence>
<comment type="caution">
    <text evidence="1">The sequence shown here is derived from an EMBL/GenBank/DDBJ whole genome shotgun (WGS) entry which is preliminary data.</text>
</comment>
<proteinExistence type="predicted"/>
<dbReference type="Proteomes" id="UP000653565">
    <property type="component" value="Unassembled WGS sequence"/>
</dbReference>
<dbReference type="AlphaFoldDB" id="A0A8H4M2I7"/>